<protein>
    <submittedName>
        <fullName evidence="2">Metallo-dependent phosphatase-like protein</fullName>
    </submittedName>
</protein>
<dbReference type="EMBL" id="JARJCN010000024">
    <property type="protein sequence ID" value="KAJ7089219.1"/>
    <property type="molecule type" value="Genomic_DNA"/>
</dbReference>
<dbReference type="InterPro" id="IPR029052">
    <property type="entry name" value="Metallo-depent_PP-like"/>
</dbReference>
<keyword evidence="3" id="KW-1185">Reference proteome</keyword>
<dbReference type="Gene3D" id="3.60.21.10">
    <property type="match status" value="1"/>
</dbReference>
<evidence type="ECO:0000259" key="1">
    <source>
        <dbReference type="Pfam" id="PF00149"/>
    </source>
</evidence>
<evidence type="ECO:0000313" key="3">
    <source>
        <dbReference type="Proteomes" id="UP001222325"/>
    </source>
</evidence>
<sequence length="304" mass="33095">MTTLLPRRARIVSPTSIVQLEYSPHPLPKPEPTGPRAWTRFVLLSDTHAHTFPVPDGDVLLHSGDLTRRGTFRDLRRTLDWLCALPHPIKIIIAGNRDFSLDREWYDANWEQTGSADKVATWEPPDPISELLTGPRAVAAHIVYLRDQEYKFQVRPGGREWTVYGSPQSPNFGARVRAFGYDAADAEAIVSSFPTTDILLTHGPPHGVLDRTTKATLAGCPALAARLAALRPRLHVFGHIHEARGAYVHLWEGAARPSAQVVDAADEAVAAGAQTVFVNAATFPAGPNAPRTGVGGPVVVDLLE</sequence>
<dbReference type="SUPFAM" id="SSF56300">
    <property type="entry name" value="Metallo-dependent phosphatases"/>
    <property type="match status" value="1"/>
</dbReference>
<dbReference type="Pfam" id="PF00149">
    <property type="entry name" value="Metallophos"/>
    <property type="match status" value="1"/>
</dbReference>
<organism evidence="2 3">
    <name type="scientific">Mycena belliarum</name>
    <dbReference type="NCBI Taxonomy" id="1033014"/>
    <lineage>
        <taxon>Eukaryota</taxon>
        <taxon>Fungi</taxon>
        <taxon>Dikarya</taxon>
        <taxon>Basidiomycota</taxon>
        <taxon>Agaricomycotina</taxon>
        <taxon>Agaricomycetes</taxon>
        <taxon>Agaricomycetidae</taxon>
        <taxon>Agaricales</taxon>
        <taxon>Marasmiineae</taxon>
        <taxon>Mycenaceae</taxon>
        <taxon>Mycena</taxon>
    </lineage>
</organism>
<dbReference type="InterPro" id="IPR051693">
    <property type="entry name" value="UPF0046_metallophosphoest"/>
</dbReference>
<name>A0AAD6U3E5_9AGAR</name>
<dbReference type="InterPro" id="IPR004843">
    <property type="entry name" value="Calcineurin-like_PHP"/>
</dbReference>
<dbReference type="Proteomes" id="UP001222325">
    <property type="component" value="Unassembled WGS sequence"/>
</dbReference>
<feature type="domain" description="Calcineurin-like phosphoesterase" evidence="1">
    <location>
        <begin position="53"/>
        <end position="242"/>
    </location>
</feature>
<dbReference type="PANTHER" id="PTHR12905:SF0">
    <property type="entry name" value="CALCINEURIN-LIKE PHOSPHOESTERASE DOMAIN-CONTAINING PROTEIN"/>
    <property type="match status" value="1"/>
</dbReference>
<dbReference type="AlphaFoldDB" id="A0AAD6U3E5"/>
<dbReference type="GO" id="GO:0016787">
    <property type="term" value="F:hydrolase activity"/>
    <property type="evidence" value="ECO:0007669"/>
    <property type="project" value="InterPro"/>
</dbReference>
<gene>
    <name evidence="2" type="ORF">B0H15DRAFT_839988</name>
</gene>
<proteinExistence type="predicted"/>
<dbReference type="CDD" id="cd07379">
    <property type="entry name" value="MPP_239FB"/>
    <property type="match status" value="1"/>
</dbReference>
<dbReference type="PANTHER" id="PTHR12905">
    <property type="entry name" value="METALLOPHOSPHOESTERASE"/>
    <property type="match status" value="1"/>
</dbReference>
<accession>A0AAD6U3E5</accession>
<comment type="caution">
    <text evidence="2">The sequence shown here is derived from an EMBL/GenBank/DDBJ whole genome shotgun (WGS) entry which is preliminary data.</text>
</comment>
<evidence type="ECO:0000313" key="2">
    <source>
        <dbReference type="EMBL" id="KAJ7089219.1"/>
    </source>
</evidence>
<reference evidence="2" key="1">
    <citation type="submission" date="2023-03" db="EMBL/GenBank/DDBJ databases">
        <title>Massive genome expansion in bonnet fungi (Mycena s.s.) driven by repeated elements and novel gene families across ecological guilds.</title>
        <authorList>
            <consortium name="Lawrence Berkeley National Laboratory"/>
            <person name="Harder C.B."/>
            <person name="Miyauchi S."/>
            <person name="Viragh M."/>
            <person name="Kuo A."/>
            <person name="Thoen E."/>
            <person name="Andreopoulos B."/>
            <person name="Lu D."/>
            <person name="Skrede I."/>
            <person name="Drula E."/>
            <person name="Henrissat B."/>
            <person name="Morin E."/>
            <person name="Kohler A."/>
            <person name="Barry K."/>
            <person name="LaButti K."/>
            <person name="Morin E."/>
            <person name="Salamov A."/>
            <person name="Lipzen A."/>
            <person name="Mereny Z."/>
            <person name="Hegedus B."/>
            <person name="Baldrian P."/>
            <person name="Stursova M."/>
            <person name="Weitz H."/>
            <person name="Taylor A."/>
            <person name="Grigoriev I.V."/>
            <person name="Nagy L.G."/>
            <person name="Martin F."/>
            <person name="Kauserud H."/>
        </authorList>
    </citation>
    <scope>NUCLEOTIDE SEQUENCE</scope>
    <source>
        <strain evidence="2">CBHHK173m</strain>
    </source>
</reference>